<feature type="chain" id="PRO_5041450060" evidence="1">
    <location>
        <begin position="21"/>
        <end position="154"/>
    </location>
</feature>
<accession>A0AA49JRU5</accession>
<dbReference type="RefSeq" id="WP_367886550.1">
    <property type="nucleotide sequence ID" value="NZ_CP130612.1"/>
</dbReference>
<dbReference type="Pfam" id="PF12893">
    <property type="entry name" value="Lumazine_bd_2"/>
    <property type="match status" value="1"/>
</dbReference>
<dbReference type="AlphaFoldDB" id="A0AA49JX94"/>
<evidence type="ECO:0000313" key="3">
    <source>
        <dbReference type="EMBL" id="WKW13749.1"/>
    </source>
</evidence>
<keyword evidence="1" id="KW-0732">Signal</keyword>
<organism evidence="3 4">
    <name type="scientific">Pseudogemmatithrix spongiicola</name>
    <dbReference type="NCBI Taxonomy" id="3062599"/>
    <lineage>
        <taxon>Bacteria</taxon>
        <taxon>Pseudomonadati</taxon>
        <taxon>Gemmatimonadota</taxon>
        <taxon>Gemmatimonadia</taxon>
        <taxon>Gemmatimonadales</taxon>
        <taxon>Gemmatimonadaceae</taxon>
        <taxon>Pseudogemmatithrix</taxon>
    </lineage>
</organism>
<dbReference type="EMBL" id="CP130613">
    <property type="protein sequence ID" value="WKW13749.1"/>
    <property type="molecule type" value="Genomic_DNA"/>
</dbReference>
<proteinExistence type="predicted"/>
<name>A0AA49JX94_9BACT</name>
<gene>
    <name evidence="2" type="ORF">Strain138_000072</name>
    <name evidence="3" type="ORF">Strain318_000072</name>
</gene>
<dbReference type="Gene3D" id="3.10.450.50">
    <property type="match status" value="1"/>
</dbReference>
<dbReference type="KEGG" id="pspc:Strain318_000072"/>
<dbReference type="InterPro" id="IPR032710">
    <property type="entry name" value="NTF2-like_dom_sf"/>
</dbReference>
<evidence type="ECO:0000313" key="4">
    <source>
        <dbReference type="Proteomes" id="UP001229955"/>
    </source>
</evidence>
<feature type="signal peptide" evidence="1">
    <location>
        <begin position="1"/>
        <end position="20"/>
    </location>
</feature>
<dbReference type="Proteomes" id="UP001229955">
    <property type="component" value="Chromosome"/>
</dbReference>
<sequence length="154" mass="16366">MRRTVLLLAALLVPVGAATAQSPDHEAAYAVITKLFDGMRTRDTAAMRTAFAPGASLQSVAASGQVRSDAIDAWIGSVASAPAGVVLDERLGTPVVQVNGNLATVWVEYWFYAGERFSHCGFDAFVLARTAGTWRILSVADTRQREGCSPAPVR</sequence>
<dbReference type="EMBL" id="CP130612">
    <property type="protein sequence ID" value="WKW10840.1"/>
    <property type="molecule type" value="Genomic_DNA"/>
</dbReference>
<protein>
    <submittedName>
        <fullName evidence="3">Nuclear transport factor 2 family protein</fullName>
    </submittedName>
</protein>
<reference evidence="3" key="1">
    <citation type="submission" date="2023-07" db="EMBL/GenBank/DDBJ databases">
        <authorList>
            <person name="Haufschild T."/>
            <person name="Kallscheuer N."/>
            <person name="Hammer J."/>
            <person name="Kohn T."/>
            <person name="Kabuu M."/>
            <person name="Jogler M."/>
            <person name="Wohfarth N."/>
            <person name="Heuer A."/>
            <person name="Rohde M."/>
            <person name="van Teeseling M.C.F."/>
            <person name="Jogler C."/>
        </authorList>
    </citation>
    <scope>NUCLEOTIDE SEQUENCE</scope>
    <source>
        <strain evidence="2">Strain 138</strain>
        <strain evidence="3">Strain 318</strain>
    </source>
</reference>
<evidence type="ECO:0000256" key="1">
    <source>
        <dbReference type="SAM" id="SignalP"/>
    </source>
</evidence>
<keyword evidence="4" id="KW-1185">Reference proteome</keyword>
<dbReference type="SUPFAM" id="SSF54427">
    <property type="entry name" value="NTF2-like"/>
    <property type="match status" value="1"/>
</dbReference>
<accession>A0AA49JX94</accession>
<dbReference type="InterPro" id="IPR039437">
    <property type="entry name" value="FrzH/put_lumazine-bd"/>
</dbReference>
<evidence type="ECO:0000313" key="2">
    <source>
        <dbReference type="EMBL" id="WKW10840.1"/>
    </source>
</evidence>